<dbReference type="EMBL" id="JANAVB010037020">
    <property type="protein sequence ID" value="KAJ6802666.1"/>
    <property type="molecule type" value="Genomic_DNA"/>
</dbReference>
<gene>
    <name evidence="2" type="ORF">M6B38_190950</name>
</gene>
<dbReference type="Proteomes" id="UP001140949">
    <property type="component" value="Unassembled WGS sequence"/>
</dbReference>
<evidence type="ECO:0000313" key="3">
    <source>
        <dbReference type="Proteomes" id="UP001140949"/>
    </source>
</evidence>
<reference evidence="2" key="2">
    <citation type="submission" date="2023-04" db="EMBL/GenBank/DDBJ databases">
        <authorList>
            <person name="Bruccoleri R.E."/>
            <person name="Oakeley E.J."/>
            <person name="Faust A.-M."/>
            <person name="Dessus-Babus S."/>
            <person name="Altorfer M."/>
            <person name="Burckhardt D."/>
            <person name="Oertli M."/>
            <person name="Naumann U."/>
            <person name="Petersen F."/>
            <person name="Wong J."/>
        </authorList>
    </citation>
    <scope>NUCLEOTIDE SEQUENCE</scope>
    <source>
        <strain evidence="2">GSM-AAB239-AS_SAM_17_03QT</strain>
        <tissue evidence="2">Leaf</tissue>
    </source>
</reference>
<feature type="compositionally biased region" description="Basic residues" evidence="1">
    <location>
        <begin position="49"/>
        <end position="63"/>
    </location>
</feature>
<sequence length="70" mass="7817">MEAHLRRRPRRRSDHGGFGGWTVDDGFISADAEPGLGANDGGTLDPAGRRRGVRRLRRQRRRRTDTSSGC</sequence>
<evidence type="ECO:0000256" key="1">
    <source>
        <dbReference type="SAM" id="MobiDB-lite"/>
    </source>
</evidence>
<evidence type="ECO:0000313" key="2">
    <source>
        <dbReference type="EMBL" id="KAJ6802666.1"/>
    </source>
</evidence>
<reference evidence="2" key="1">
    <citation type="journal article" date="2023" name="GigaByte">
        <title>Genome assembly of the bearded iris, Iris pallida Lam.</title>
        <authorList>
            <person name="Bruccoleri R.E."/>
            <person name="Oakeley E.J."/>
            <person name="Faust A.M.E."/>
            <person name="Altorfer M."/>
            <person name="Dessus-Babus S."/>
            <person name="Burckhardt D."/>
            <person name="Oertli M."/>
            <person name="Naumann U."/>
            <person name="Petersen F."/>
            <person name="Wong J."/>
        </authorList>
    </citation>
    <scope>NUCLEOTIDE SEQUENCE</scope>
    <source>
        <strain evidence="2">GSM-AAB239-AS_SAM_17_03QT</strain>
    </source>
</reference>
<dbReference type="AlphaFoldDB" id="A0AAX6EF63"/>
<keyword evidence="3" id="KW-1185">Reference proteome</keyword>
<name>A0AAX6EF63_IRIPA</name>
<feature type="compositionally biased region" description="Basic residues" evidence="1">
    <location>
        <begin position="1"/>
        <end position="13"/>
    </location>
</feature>
<accession>A0AAX6EF63</accession>
<feature type="region of interest" description="Disordered" evidence="1">
    <location>
        <begin position="1"/>
        <end position="70"/>
    </location>
</feature>
<comment type="caution">
    <text evidence="2">The sequence shown here is derived from an EMBL/GenBank/DDBJ whole genome shotgun (WGS) entry which is preliminary data.</text>
</comment>
<proteinExistence type="predicted"/>
<protein>
    <submittedName>
        <fullName evidence="2">Uncharacterized protein</fullName>
    </submittedName>
</protein>
<organism evidence="2 3">
    <name type="scientific">Iris pallida</name>
    <name type="common">Sweet iris</name>
    <dbReference type="NCBI Taxonomy" id="29817"/>
    <lineage>
        <taxon>Eukaryota</taxon>
        <taxon>Viridiplantae</taxon>
        <taxon>Streptophyta</taxon>
        <taxon>Embryophyta</taxon>
        <taxon>Tracheophyta</taxon>
        <taxon>Spermatophyta</taxon>
        <taxon>Magnoliopsida</taxon>
        <taxon>Liliopsida</taxon>
        <taxon>Asparagales</taxon>
        <taxon>Iridaceae</taxon>
        <taxon>Iridoideae</taxon>
        <taxon>Irideae</taxon>
        <taxon>Iris</taxon>
    </lineage>
</organism>